<accession>A0A8J8CIM6</accession>
<proteinExistence type="inferred from homology"/>
<evidence type="ECO:0000256" key="1">
    <source>
        <dbReference type="ARBA" id="ARBA00009339"/>
    </source>
</evidence>
<comment type="similarity">
    <text evidence="1">Belongs to the eukaryotic ribosomal protein eL39 family.</text>
</comment>
<dbReference type="GO" id="GO:0006412">
    <property type="term" value="P:translation"/>
    <property type="evidence" value="ECO:0007669"/>
    <property type="project" value="InterPro"/>
</dbReference>
<dbReference type="InterPro" id="IPR023626">
    <property type="entry name" value="Ribosomal_eL39_dom_sf"/>
</dbReference>
<evidence type="ECO:0000256" key="2">
    <source>
        <dbReference type="ARBA" id="ARBA00022980"/>
    </source>
</evidence>
<dbReference type="SUPFAM" id="SSF48662">
    <property type="entry name" value="Ribosomal protein L39e"/>
    <property type="match status" value="1"/>
</dbReference>
<dbReference type="InterPro" id="IPR000077">
    <property type="entry name" value="Ribosomal_eL39"/>
</dbReference>
<dbReference type="Proteomes" id="UP000738826">
    <property type="component" value="Unassembled WGS sequence"/>
</dbReference>
<evidence type="ECO:0000256" key="5">
    <source>
        <dbReference type="SAM" id="MobiDB-lite"/>
    </source>
</evidence>
<sequence>MSSRKTSSIKRILNERNNSRKRAPYWVRLKTKSKVTYSPQSHKNWKNSSVF</sequence>
<dbReference type="GO" id="GO:1990904">
    <property type="term" value="C:ribonucleoprotein complex"/>
    <property type="evidence" value="ECO:0007669"/>
    <property type="project" value="UniProtKB-KW"/>
</dbReference>
<dbReference type="GO" id="GO:0003735">
    <property type="term" value="F:structural constituent of ribosome"/>
    <property type="evidence" value="ECO:0007669"/>
    <property type="project" value="InterPro"/>
</dbReference>
<keyword evidence="2" id="KW-0689">Ribosomal protein</keyword>
<evidence type="ECO:0000256" key="3">
    <source>
        <dbReference type="ARBA" id="ARBA00023274"/>
    </source>
</evidence>
<dbReference type="EMBL" id="JAACQH010000023">
    <property type="protein sequence ID" value="NCS91070.1"/>
    <property type="molecule type" value="Genomic_DNA"/>
</dbReference>
<comment type="caution">
    <text evidence="6">The sequence shown here is derived from an EMBL/GenBank/DDBJ whole genome shotgun (WGS) entry which is preliminary data.</text>
</comment>
<evidence type="ECO:0000313" key="6">
    <source>
        <dbReference type="EMBL" id="NCS91070.1"/>
    </source>
</evidence>
<organism evidence="6 7">
    <name type="scientific">Candidatus Altarchaeum hamiconexum</name>
    <dbReference type="NCBI Taxonomy" id="1803513"/>
    <lineage>
        <taxon>Archaea</taxon>
        <taxon>Candidatus Altarchaeota</taxon>
        <taxon>Candidatus Altiarchaeia</taxon>
        <taxon>Candidatus Altarchaeales</taxon>
        <taxon>Candidatus Altarchaeaceae</taxon>
        <taxon>Candidatus Altarchaeum</taxon>
    </lineage>
</organism>
<dbReference type="GO" id="GO:0005840">
    <property type="term" value="C:ribosome"/>
    <property type="evidence" value="ECO:0007669"/>
    <property type="project" value="UniProtKB-KW"/>
</dbReference>
<keyword evidence="3" id="KW-0687">Ribonucleoprotein</keyword>
<dbReference type="AlphaFoldDB" id="A0A8J8CIM6"/>
<protein>
    <recommendedName>
        <fullName evidence="4">50S ribosomal protein L39e</fullName>
    </recommendedName>
</protein>
<feature type="region of interest" description="Disordered" evidence="5">
    <location>
        <begin position="1"/>
        <end position="25"/>
    </location>
</feature>
<evidence type="ECO:0000256" key="4">
    <source>
        <dbReference type="ARBA" id="ARBA00035373"/>
    </source>
</evidence>
<evidence type="ECO:0000313" key="7">
    <source>
        <dbReference type="Proteomes" id="UP000738826"/>
    </source>
</evidence>
<reference evidence="6" key="1">
    <citation type="submission" date="2019-11" db="EMBL/GenBank/DDBJ databases">
        <title>Lipid analysis of CO2-rich subsurface aquifers suggests an autotrophy-based deep biosphere with lysolipids enriched in CPR bacteria.</title>
        <authorList>
            <person name="Probst A.J."/>
            <person name="Elling F.J."/>
            <person name="Castelle C.J."/>
            <person name="Zhu Q."/>
            <person name="Elvert M."/>
            <person name="Birarda G."/>
            <person name="Holman H.-Y."/>
            <person name="Lane K.R."/>
            <person name="Ladd B."/>
            <person name="Ryan M.C."/>
            <person name="Woyke T."/>
            <person name="Hinrichs K.-U."/>
            <person name="Banfield J.F."/>
        </authorList>
    </citation>
    <scope>NUCLEOTIDE SEQUENCE</scope>
    <source>
        <strain evidence="6">CG_2015-04_33_537</strain>
    </source>
</reference>
<name>A0A8J8CIM6_9ARCH</name>
<dbReference type="Pfam" id="PF00832">
    <property type="entry name" value="Ribosomal_L39"/>
    <property type="match status" value="1"/>
</dbReference>
<gene>
    <name evidence="6" type="ORF">GW779_01420</name>
</gene>
<dbReference type="Gene3D" id="1.10.1620.10">
    <property type="entry name" value="Ribosomal protein L39e"/>
    <property type="match status" value="1"/>
</dbReference>